<gene>
    <name evidence="2" type="ORF">SAMN05192563_1006158</name>
</gene>
<protein>
    <submittedName>
        <fullName evidence="2">TniQ protein</fullName>
    </submittedName>
</protein>
<evidence type="ECO:0000313" key="2">
    <source>
        <dbReference type="EMBL" id="SFT97674.1"/>
    </source>
</evidence>
<dbReference type="Pfam" id="PF06527">
    <property type="entry name" value="TniQ"/>
    <property type="match status" value="1"/>
</dbReference>
<organism evidence="2 3">
    <name type="scientific">Paraburkholderia aspalathi</name>
    <dbReference type="NCBI Taxonomy" id="1324617"/>
    <lineage>
        <taxon>Bacteria</taxon>
        <taxon>Pseudomonadati</taxon>
        <taxon>Pseudomonadota</taxon>
        <taxon>Betaproteobacteria</taxon>
        <taxon>Burkholderiales</taxon>
        <taxon>Burkholderiaceae</taxon>
        <taxon>Paraburkholderia</taxon>
    </lineage>
</organism>
<dbReference type="Proteomes" id="UP000198844">
    <property type="component" value="Unassembled WGS sequence"/>
</dbReference>
<dbReference type="OrthoDB" id="9036115at2"/>
<dbReference type="EMBL" id="FPBH01000006">
    <property type="protein sequence ID" value="SFT97674.1"/>
    <property type="molecule type" value="Genomic_DNA"/>
</dbReference>
<feature type="domain" description="TniQ" evidence="1">
    <location>
        <begin position="8"/>
        <end position="119"/>
    </location>
</feature>
<reference evidence="2 3" key="1">
    <citation type="submission" date="2016-10" db="EMBL/GenBank/DDBJ databases">
        <authorList>
            <person name="de Groot N.N."/>
        </authorList>
    </citation>
    <scope>NUCLEOTIDE SEQUENCE [LARGE SCALE GENOMIC DNA]</scope>
    <source>
        <strain evidence="2 3">LMG 27731</strain>
    </source>
</reference>
<dbReference type="AlphaFoldDB" id="A0A1I7CE54"/>
<evidence type="ECO:0000313" key="3">
    <source>
        <dbReference type="Proteomes" id="UP000198844"/>
    </source>
</evidence>
<accession>A0A1I7CE54</accession>
<dbReference type="RefSeq" id="WP_093634577.1">
    <property type="nucleotide sequence ID" value="NZ_FPBH01000006.1"/>
</dbReference>
<proteinExistence type="predicted"/>
<name>A0A1I7CE54_9BURK</name>
<dbReference type="InterPro" id="IPR009492">
    <property type="entry name" value="TniQ"/>
</dbReference>
<sequence length="618" mass="67914">MSLVSTFPPFDDESGFGYYRRLAANNALWGWRELAGLANVTRGRSALLGHPDHIAAELGLDDKWSRFASRQEKQCRSWRGLHRSQSDAVCPACLADEVYLRHYWEHAYVTVCPVHSTLLVDRCEGCGDHLSTNRERIEQCACGHDLRTFVAVASAPSQRWLSTMIASDGRSSSSVSPKLRHVKVDALCALVRILCLHADPSTPPPRRSAASPKSVSHAVEFLAPLERLLVDWPMGFEKHVAERIAAGNAQARTLNTLLGQWYVSAKKICQGNALEPFLKVVIEVAAKNFDGVLGLDVAKEIAVDVTEYVRLPDAAKGIGVSRDRLLKAANAGECMYRTRRLGTRGLVYEIPEAEIERINQRRSEWVSDTQACEIAKVPQSVLNHMVHAEVIAADANWRHDIHKGGPIQLQSLQSLFENVKRFAKDDAQNDDERMTLAELTSRRMGDKRAIQTVMKAIAAGKMVAVARGRHLGQMAFLRSDVSGYFGTPLLESGMSVQQLAKSTGWKWESIAYWINVGLLESREIMLRGQPCRVVSPQHLLAFRQTYVPLADLAKAMGTTSSSLSTTLTGVDIVGALLLSNGSRRGGLVLMADIGRLAVVGARARRAFASADSGSQSLT</sequence>
<evidence type="ECO:0000259" key="1">
    <source>
        <dbReference type="Pfam" id="PF06527"/>
    </source>
</evidence>